<keyword evidence="3 7" id="KW-0812">Transmembrane</keyword>
<comment type="caution">
    <text evidence="10">The sequence shown here is derived from an EMBL/GenBank/DDBJ whole genome shotgun (WGS) entry which is preliminary data.</text>
</comment>
<keyword evidence="4 7" id="KW-1133">Transmembrane helix</keyword>
<keyword evidence="5 7" id="KW-0472">Membrane</keyword>
<dbReference type="InterPro" id="IPR051791">
    <property type="entry name" value="Pra-immunoreactive"/>
</dbReference>
<dbReference type="GO" id="GO:0005886">
    <property type="term" value="C:plasma membrane"/>
    <property type="evidence" value="ECO:0007669"/>
    <property type="project" value="UniProtKB-SubCell"/>
</dbReference>
<gene>
    <name evidence="10" type="ORF">GCM10007167_22920</name>
</gene>
<dbReference type="AlphaFoldDB" id="A0A918Z7G4"/>
<evidence type="ECO:0000259" key="9">
    <source>
        <dbReference type="Pfam" id="PF14237"/>
    </source>
</evidence>
<evidence type="ECO:0000313" key="11">
    <source>
        <dbReference type="Proteomes" id="UP000636453"/>
    </source>
</evidence>
<feature type="transmembrane region" description="Helical" evidence="7">
    <location>
        <begin position="310"/>
        <end position="334"/>
    </location>
</feature>
<dbReference type="Proteomes" id="UP000636453">
    <property type="component" value="Unassembled WGS sequence"/>
</dbReference>
<feature type="region of interest" description="Disordered" evidence="6">
    <location>
        <begin position="73"/>
        <end position="97"/>
    </location>
</feature>
<keyword evidence="11" id="KW-1185">Reference proteome</keyword>
<dbReference type="RefSeq" id="WP_146475332.1">
    <property type="nucleotide sequence ID" value="NZ_BNCF01000014.1"/>
</dbReference>
<dbReference type="PANTHER" id="PTHR36115">
    <property type="entry name" value="PROLINE-RICH ANTIGEN HOMOLOG-RELATED"/>
    <property type="match status" value="1"/>
</dbReference>
<evidence type="ECO:0000256" key="2">
    <source>
        <dbReference type="ARBA" id="ARBA00022475"/>
    </source>
</evidence>
<evidence type="ECO:0000256" key="6">
    <source>
        <dbReference type="SAM" id="MobiDB-lite"/>
    </source>
</evidence>
<feature type="transmembrane region" description="Helical" evidence="7">
    <location>
        <begin position="191"/>
        <end position="215"/>
    </location>
</feature>
<reference evidence="10" key="2">
    <citation type="submission" date="2020-09" db="EMBL/GenBank/DDBJ databases">
        <authorList>
            <person name="Sun Q."/>
            <person name="Kim S."/>
        </authorList>
    </citation>
    <scope>NUCLEOTIDE SEQUENCE</scope>
    <source>
        <strain evidence="10">KCTC 32020</strain>
    </source>
</reference>
<protein>
    <recommendedName>
        <fullName evidence="12">RDD family protein</fullName>
    </recommendedName>
</protein>
<organism evidence="10 11">
    <name type="scientific">Vulcaniibacterium thermophilum</name>
    <dbReference type="NCBI Taxonomy" id="1169913"/>
    <lineage>
        <taxon>Bacteria</taxon>
        <taxon>Pseudomonadati</taxon>
        <taxon>Pseudomonadota</taxon>
        <taxon>Gammaproteobacteria</taxon>
        <taxon>Lysobacterales</taxon>
        <taxon>Lysobacteraceae</taxon>
        <taxon>Vulcaniibacterium</taxon>
    </lineage>
</organism>
<evidence type="ECO:0000256" key="5">
    <source>
        <dbReference type="ARBA" id="ARBA00023136"/>
    </source>
</evidence>
<evidence type="ECO:0000256" key="3">
    <source>
        <dbReference type="ARBA" id="ARBA00022692"/>
    </source>
</evidence>
<dbReference type="Pfam" id="PF06271">
    <property type="entry name" value="RDD"/>
    <property type="match status" value="1"/>
</dbReference>
<dbReference type="OrthoDB" id="9793824at2"/>
<reference evidence="10" key="1">
    <citation type="journal article" date="2014" name="Int. J. Syst. Evol. Microbiol.">
        <title>Complete genome sequence of Corynebacterium casei LMG S-19264T (=DSM 44701T), isolated from a smear-ripened cheese.</title>
        <authorList>
            <consortium name="US DOE Joint Genome Institute (JGI-PGF)"/>
            <person name="Walter F."/>
            <person name="Albersmeier A."/>
            <person name="Kalinowski J."/>
            <person name="Ruckert C."/>
        </authorList>
    </citation>
    <scope>NUCLEOTIDE SEQUENCE</scope>
    <source>
        <strain evidence="10">KCTC 32020</strain>
    </source>
</reference>
<evidence type="ECO:0000313" key="10">
    <source>
        <dbReference type="EMBL" id="GHE40215.1"/>
    </source>
</evidence>
<proteinExistence type="predicted"/>
<dbReference type="InterPro" id="IPR010432">
    <property type="entry name" value="RDD"/>
</dbReference>
<dbReference type="InterPro" id="IPR025640">
    <property type="entry name" value="GYF_2"/>
</dbReference>
<dbReference type="Pfam" id="PF14237">
    <property type="entry name" value="GYF_2"/>
    <property type="match status" value="1"/>
</dbReference>
<feature type="domain" description="RDD" evidence="8">
    <location>
        <begin position="145"/>
        <end position="287"/>
    </location>
</feature>
<feature type="domain" description="GYF" evidence="9">
    <location>
        <begin position="4"/>
        <end position="51"/>
    </location>
</feature>
<sequence length="340" mass="36325">MTQWYYSDYDRNRHGPVRAEDLAMLHANGQLAPETLVWREGMSEWRPWREVMAEVVGGHAAPAPSRASFALVEDEPAPAPEPARASADPGGRNPYEVVQPAPRAHAAPADAGRNPYEVVERSPYAPPRAHVGGASTVVRDGHVVYVGFLKRFAASILDNFVTGIASYALLIPLVLLMGASAGVLVDGQAAAGLGVGFVVLMYGISIGLPALYFAWMQSSSTQASLGKMAVGVKVVRSDGSPMSFGRSLLRYLALVLTWAFTCGIGMLVSAFMTAFTARRQSLHDLICDTVVVDKYAFTDRPELQREGLDVVTIVVIALGVLLLVAIFGLGFFGAMMADAG</sequence>
<evidence type="ECO:0000256" key="4">
    <source>
        <dbReference type="ARBA" id="ARBA00022989"/>
    </source>
</evidence>
<feature type="transmembrane region" description="Helical" evidence="7">
    <location>
        <begin position="160"/>
        <end position="185"/>
    </location>
</feature>
<evidence type="ECO:0000256" key="7">
    <source>
        <dbReference type="SAM" id="Phobius"/>
    </source>
</evidence>
<evidence type="ECO:0008006" key="12">
    <source>
        <dbReference type="Google" id="ProtNLM"/>
    </source>
</evidence>
<accession>A0A918Z7G4</accession>
<keyword evidence="2" id="KW-1003">Cell membrane</keyword>
<evidence type="ECO:0000259" key="8">
    <source>
        <dbReference type="Pfam" id="PF06271"/>
    </source>
</evidence>
<dbReference type="EMBL" id="BNCF01000014">
    <property type="protein sequence ID" value="GHE40215.1"/>
    <property type="molecule type" value="Genomic_DNA"/>
</dbReference>
<name>A0A918Z7G4_9GAMM</name>
<comment type="subcellular location">
    <subcellularLocation>
        <location evidence="1">Cell membrane</location>
        <topology evidence="1">Multi-pass membrane protein</topology>
    </subcellularLocation>
</comment>
<dbReference type="PANTHER" id="PTHR36115:SF6">
    <property type="entry name" value="PROLINE-RICH ANTIGEN HOMOLOG"/>
    <property type="match status" value="1"/>
</dbReference>
<feature type="transmembrane region" description="Helical" evidence="7">
    <location>
        <begin position="251"/>
        <end position="275"/>
    </location>
</feature>
<evidence type="ECO:0000256" key="1">
    <source>
        <dbReference type="ARBA" id="ARBA00004651"/>
    </source>
</evidence>